<evidence type="ECO:0000313" key="2">
    <source>
        <dbReference type="Proteomes" id="UP000887458"/>
    </source>
</evidence>
<proteinExistence type="predicted"/>
<reference evidence="1 2" key="2">
    <citation type="journal article" date="2022" name="Mol. Biol. Evol.">
        <title>Comparative Genomics Reveals Insights into the Divergent Evolution of Astigmatic Mites and Household Pest Adaptations.</title>
        <authorList>
            <person name="Xiong Q."/>
            <person name="Wan A.T."/>
            <person name="Liu X."/>
            <person name="Fung C.S."/>
            <person name="Xiao X."/>
            <person name="Malainual N."/>
            <person name="Hou J."/>
            <person name="Wang L."/>
            <person name="Wang M."/>
            <person name="Yang K.Y."/>
            <person name="Cui Y."/>
            <person name="Leung E.L."/>
            <person name="Nong W."/>
            <person name="Shin S.K."/>
            <person name="Au S.W."/>
            <person name="Jeong K.Y."/>
            <person name="Chew F.T."/>
            <person name="Hui J.H."/>
            <person name="Leung T.F."/>
            <person name="Tungtrongchitr A."/>
            <person name="Zhong N."/>
            <person name="Liu Z."/>
            <person name="Tsui S.K."/>
        </authorList>
    </citation>
    <scope>NUCLEOTIDE SEQUENCE [LARGE SCALE GENOMIC DNA]</scope>
    <source>
        <strain evidence="1">Derp</strain>
    </source>
</reference>
<dbReference type="EMBL" id="NJHN03000018">
    <property type="protein sequence ID" value="KAH9425504.1"/>
    <property type="molecule type" value="Genomic_DNA"/>
</dbReference>
<dbReference type="Proteomes" id="UP000887458">
    <property type="component" value="Unassembled WGS sequence"/>
</dbReference>
<comment type="caution">
    <text evidence="1">The sequence shown here is derived from an EMBL/GenBank/DDBJ whole genome shotgun (WGS) entry which is preliminary data.</text>
</comment>
<reference evidence="1 2" key="1">
    <citation type="journal article" date="2018" name="J. Allergy Clin. Immunol.">
        <title>High-quality assembly of Dermatophagoides pteronyssinus genome and transcriptome reveals a wide range of novel allergens.</title>
        <authorList>
            <person name="Liu X.Y."/>
            <person name="Yang K.Y."/>
            <person name="Wang M.Q."/>
            <person name="Kwok J.S."/>
            <person name="Zeng X."/>
            <person name="Yang Z."/>
            <person name="Xiao X.J."/>
            <person name="Lau C.P."/>
            <person name="Li Y."/>
            <person name="Huang Z.M."/>
            <person name="Ba J.G."/>
            <person name="Yim A.K."/>
            <person name="Ouyang C.Y."/>
            <person name="Ngai S.M."/>
            <person name="Chan T.F."/>
            <person name="Leung E.L."/>
            <person name="Liu L."/>
            <person name="Liu Z.G."/>
            <person name="Tsui S.K."/>
        </authorList>
    </citation>
    <scope>NUCLEOTIDE SEQUENCE [LARGE SCALE GENOMIC DNA]</scope>
    <source>
        <strain evidence="1">Derp</strain>
    </source>
</reference>
<organism evidence="1 2">
    <name type="scientific">Dermatophagoides pteronyssinus</name>
    <name type="common">European house dust mite</name>
    <dbReference type="NCBI Taxonomy" id="6956"/>
    <lineage>
        <taxon>Eukaryota</taxon>
        <taxon>Metazoa</taxon>
        <taxon>Ecdysozoa</taxon>
        <taxon>Arthropoda</taxon>
        <taxon>Chelicerata</taxon>
        <taxon>Arachnida</taxon>
        <taxon>Acari</taxon>
        <taxon>Acariformes</taxon>
        <taxon>Sarcoptiformes</taxon>
        <taxon>Astigmata</taxon>
        <taxon>Psoroptidia</taxon>
        <taxon>Analgoidea</taxon>
        <taxon>Pyroglyphidae</taxon>
        <taxon>Dermatophagoidinae</taxon>
        <taxon>Dermatophagoides</taxon>
    </lineage>
</organism>
<gene>
    <name evidence="1" type="ORF">DERP_006113</name>
</gene>
<evidence type="ECO:0000313" key="1">
    <source>
        <dbReference type="EMBL" id="KAH9425504.1"/>
    </source>
</evidence>
<accession>A0ABQ8JSF0</accession>
<protein>
    <submittedName>
        <fullName evidence="1">Uncharacterized protein</fullName>
    </submittedName>
</protein>
<name>A0ABQ8JSF0_DERPT</name>
<keyword evidence="2" id="KW-1185">Reference proteome</keyword>
<sequence>METKRKMLIMRIAICLFVSETKNKIYNPSSSENVNVFILTNSTKSVLVAVINCGGSDAAAATAAACIAAAAFPFNNA</sequence>